<dbReference type="PANTHER" id="PTHR42847">
    <property type="entry name" value="ALKANESULFONATE MONOOXYGENASE"/>
    <property type="match status" value="1"/>
</dbReference>
<gene>
    <name evidence="6" type="ORF">AQJ64_39980</name>
</gene>
<evidence type="ECO:0000256" key="2">
    <source>
        <dbReference type="ARBA" id="ARBA00022643"/>
    </source>
</evidence>
<dbReference type="Proteomes" id="UP000052982">
    <property type="component" value="Unassembled WGS sequence"/>
</dbReference>
<evidence type="ECO:0000256" key="3">
    <source>
        <dbReference type="ARBA" id="ARBA00023002"/>
    </source>
</evidence>
<evidence type="ECO:0000256" key="4">
    <source>
        <dbReference type="ARBA" id="ARBA00023033"/>
    </source>
</evidence>
<keyword evidence="3" id="KW-0560">Oxidoreductase</keyword>
<evidence type="ECO:0000313" key="6">
    <source>
        <dbReference type="EMBL" id="KUN76072.1"/>
    </source>
</evidence>
<evidence type="ECO:0000313" key="7">
    <source>
        <dbReference type="Proteomes" id="UP000052982"/>
    </source>
</evidence>
<keyword evidence="1" id="KW-0285">Flavoprotein</keyword>
<dbReference type="InterPro" id="IPR011251">
    <property type="entry name" value="Luciferase-like_dom"/>
</dbReference>
<dbReference type="InterPro" id="IPR036661">
    <property type="entry name" value="Luciferase-like_sf"/>
</dbReference>
<dbReference type="GO" id="GO:0046306">
    <property type="term" value="P:alkanesulfonate catabolic process"/>
    <property type="evidence" value="ECO:0007669"/>
    <property type="project" value="TreeGrafter"/>
</dbReference>
<name>A0A101SLE6_9ACTN</name>
<keyword evidence="2" id="KW-0288">FMN</keyword>
<comment type="caution">
    <text evidence="6">The sequence shown here is derived from an EMBL/GenBank/DDBJ whole genome shotgun (WGS) entry which is preliminary data.</text>
</comment>
<keyword evidence="7" id="KW-1185">Reference proteome</keyword>
<keyword evidence="4" id="KW-0503">Monooxygenase</keyword>
<dbReference type="InterPro" id="IPR050172">
    <property type="entry name" value="SsuD_RutA_monooxygenase"/>
</dbReference>
<dbReference type="SUPFAM" id="SSF51679">
    <property type="entry name" value="Bacterial luciferase-like"/>
    <property type="match status" value="1"/>
</dbReference>
<dbReference type="Gene3D" id="3.20.20.30">
    <property type="entry name" value="Luciferase-like domain"/>
    <property type="match status" value="1"/>
</dbReference>
<proteinExistence type="predicted"/>
<evidence type="ECO:0000259" key="5">
    <source>
        <dbReference type="Pfam" id="PF00296"/>
    </source>
</evidence>
<reference evidence="6 7" key="1">
    <citation type="submission" date="2015-10" db="EMBL/GenBank/DDBJ databases">
        <title>Draft genome sequence of Streptomyces griseoruber DSM 40281, type strain for the species Streptomyces griseoruber.</title>
        <authorList>
            <person name="Ruckert C."/>
            <person name="Winkler A."/>
            <person name="Kalinowski J."/>
            <person name="Kampfer P."/>
            <person name="Glaeser S."/>
        </authorList>
    </citation>
    <scope>NUCLEOTIDE SEQUENCE [LARGE SCALE GENOMIC DNA]</scope>
    <source>
        <strain evidence="6 7">DSM 40281</strain>
    </source>
</reference>
<dbReference type="PANTHER" id="PTHR42847:SF4">
    <property type="entry name" value="ALKANESULFONATE MONOOXYGENASE-RELATED"/>
    <property type="match status" value="1"/>
</dbReference>
<accession>A0A101SLE6</accession>
<dbReference type="GO" id="GO:0008726">
    <property type="term" value="F:alkanesulfonate monooxygenase activity"/>
    <property type="evidence" value="ECO:0007669"/>
    <property type="project" value="TreeGrafter"/>
</dbReference>
<organism evidence="6 7">
    <name type="scientific">Streptomyces griseoruber</name>
    <dbReference type="NCBI Taxonomy" id="1943"/>
    <lineage>
        <taxon>Bacteria</taxon>
        <taxon>Bacillati</taxon>
        <taxon>Actinomycetota</taxon>
        <taxon>Actinomycetes</taxon>
        <taxon>Kitasatosporales</taxon>
        <taxon>Streptomycetaceae</taxon>
        <taxon>Streptomyces</taxon>
    </lineage>
</organism>
<feature type="domain" description="Luciferase-like" evidence="5">
    <location>
        <begin position="2"/>
        <end position="277"/>
    </location>
</feature>
<dbReference type="AlphaFoldDB" id="A0A101SLE6"/>
<sequence>MARWTEQAGFRGALVYTDNTLVDAWAAAQLALDHTERFVPLVAVNPVDSHPFAVAKTISTLAFLYGRRVDLNLVTGGFSKHLSELGCELGHRERYDRLAEYGEIIRQLTAAPTAVTYTGKYYSLDAAVVSPPADPALAPDLYVSGASDDCREVARLLGVDRLSYPHQIDSYQGDRPLAGCGVRFGVIARDDAEEAWRIAHERFPSSESGERLHEWAVGKVESHWHLKLSRDALRSHAPKGVYWLYPFRAYQTFCPYLVGTYAEVGAMLQRYMALGVSTLILDEVVEPEDLHHTTTALDHAYAQAG</sequence>
<dbReference type="EMBL" id="LMWW01000070">
    <property type="protein sequence ID" value="KUN76072.1"/>
    <property type="molecule type" value="Genomic_DNA"/>
</dbReference>
<protein>
    <recommendedName>
        <fullName evidence="5">Luciferase-like domain-containing protein</fullName>
    </recommendedName>
</protein>
<dbReference type="Pfam" id="PF00296">
    <property type="entry name" value="Bac_luciferase"/>
    <property type="match status" value="1"/>
</dbReference>
<evidence type="ECO:0000256" key="1">
    <source>
        <dbReference type="ARBA" id="ARBA00022630"/>
    </source>
</evidence>
<dbReference type="STRING" id="1943.AQJ64_39980"/>